<dbReference type="NCBIfam" id="NF040728">
    <property type="entry name" value="MerB_rel_SaoL"/>
    <property type="match status" value="1"/>
</dbReference>
<dbReference type="InterPro" id="IPR053717">
    <property type="entry name" value="MerB_lyase_sf"/>
</dbReference>
<proteinExistence type="predicted"/>
<protein>
    <submittedName>
        <fullName evidence="1">Alkylmercury lyase</fullName>
    </submittedName>
</protein>
<comment type="caution">
    <text evidence="1">The sequence shown here is derived from an EMBL/GenBank/DDBJ whole genome shotgun (WGS) entry which is preliminary data.</text>
</comment>
<organism evidence="1 2">
    <name type="scientific">Gottschalkia purinilytica</name>
    <name type="common">Clostridium purinilyticum</name>
    <dbReference type="NCBI Taxonomy" id="1503"/>
    <lineage>
        <taxon>Bacteria</taxon>
        <taxon>Bacillati</taxon>
        <taxon>Bacillota</taxon>
        <taxon>Tissierellia</taxon>
        <taxon>Tissierellales</taxon>
        <taxon>Gottschalkiaceae</taxon>
        <taxon>Gottschalkia</taxon>
    </lineage>
</organism>
<dbReference type="PATRIC" id="fig|1503.3.peg.3001"/>
<evidence type="ECO:0000313" key="1">
    <source>
        <dbReference type="EMBL" id="KNF08388.1"/>
    </source>
</evidence>
<gene>
    <name evidence="1" type="ORF">CLPU_7c00160</name>
</gene>
<name>A0A0L0WA14_GOTPU</name>
<accession>A0A0L0WA14</accession>
<dbReference type="InterPro" id="IPR004927">
    <property type="entry name" value="MerB"/>
</dbReference>
<dbReference type="EMBL" id="LGSS01000007">
    <property type="protein sequence ID" value="KNF08388.1"/>
    <property type="molecule type" value="Genomic_DNA"/>
</dbReference>
<dbReference type="SUPFAM" id="SSF160387">
    <property type="entry name" value="NosL/MerB-like"/>
    <property type="match status" value="1"/>
</dbReference>
<keyword evidence="1" id="KW-0456">Lyase</keyword>
<dbReference type="Proteomes" id="UP000037267">
    <property type="component" value="Unassembled WGS sequence"/>
</dbReference>
<dbReference type="STRING" id="1503.CLPU_7c00160"/>
<sequence>MNSLTIDKLFAEKKKYEDLRKCIDKGMFKEYSLDELLIDNKYLDLTEIEKKLRRSLMNYTLQYKKPFNIKAPSIEVIKDIGLNIEKLNEIINRFVEKNIVVVNDKGDINFIYPVSALPTHHLVTLSDKRKFNAMCAIDSLGSTFTFGQDIEILSECSECGEKIKIEIKNGKIKRVSSKNIRVLHVDLNKHKNWSGSC</sequence>
<dbReference type="Gene3D" id="3.30.450.410">
    <property type="match status" value="1"/>
</dbReference>
<dbReference type="AlphaFoldDB" id="A0A0L0WA14"/>
<evidence type="ECO:0000313" key="2">
    <source>
        <dbReference type="Proteomes" id="UP000037267"/>
    </source>
</evidence>
<dbReference type="Pfam" id="PF03243">
    <property type="entry name" value="MerB"/>
    <property type="match status" value="1"/>
</dbReference>
<reference evidence="2" key="1">
    <citation type="submission" date="2015-07" db="EMBL/GenBank/DDBJ databases">
        <title>Draft genome sequence of the purine-degrading Gottschalkia purinilyticum DSM 1384 (formerly Clostridium purinilyticum).</title>
        <authorList>
            <person name="Poehlein A."/>
            <person name="Schiel-Bengelsdorf B."/>
            <person name="Bengelsdorf F.R."/>
            <person name="Daniel R."/>
            <person name="Duerre P."/>
        </authorList>
    </citation>
    <scope>NUCLEOTIDE SEQUENCE [LARGE SCALE GENOMIC DNA]</scope>
    <source>
        <strain evidence="2">DSM 1384</strain>
    </source>
</reference>
<keyword evidence="2" id="KW-1185">Reference proteome</keyword>
<dbReference type="GO" id="GO:0018836">
    <property type="term" value="F:alkylmercury lyase activity"/>
    <property type="evidence" value="ECO:0007669"/>
    <property type="project" value="InterPro"/>
</dbReference>